<protein>
    <submittedName>
        <fullName evidence="1">Uncharacterized protein</fullName>
    </submittedName>
</protein>
<sequence length="126" mass="14528">MSQEKFPLRIRYEYQEAPGTQPQYAHGVWGGINAQGEVEINFYTECDKLPPFSERLVAPDGSFGHEMAPYDENLKIVNRHILSRIIVNYHTARDIMEWLEDKIQVLDMETEGAPYPFEGGEPDPEQ</sequence>
<accession>A0A212J988</accession>
<gene>
    <name evidence="1" type="ORF">KL86DPRO_10973</name>
</gene>
<evidence type="ECO:0000313" key="1">
    <source>
        <dbReference type="EMBL" id="SBV96024.1"/>
    </source>
</evidence>
<reference evidence="1" key="1">
    <citation type="submission" date="2016-04" db="EMBL/GenBank/DDBJ databases">
        <authorList>
            <person name="Evans L.H."/>
            <person name="Alamgir A."/>
            <person name="Owens N."/>
            <person name="Weber N.D."/>
            <person name="Virtaneva K."/>
            <person name="Barbian K."/>
            <person name="Babar A."/>
            <person name="Rosenke K."/>
        </authorList>
    </citation>
    <scope>NUCLEOTIDE SEQUENCE</scope>
    <source>
        <strain evidence="1">86</strain>
    </source>
</reference>
<dbReference type="AlphaFoldDB" id="A0A212J988"/>
<dbReference type="EMBL" id="FLUQ01000001">
    <property type="protein sequence ID" value="SBV96024.1"/>
    <property type="molecule type" value="Genomic_DNA"/>
</dbReference>
<organism evidence="1">
    <name type="scientific">uncultured delta proteobacterium</name>
    <dbReference type="NCBI Taxonomy" id="34034"/>
    <lineage>
        <taxon>Bacteria</taxon>
        <taxon>Deltaproteobacteria</taxon>
        <taxon>environmental samples</taxon>
    </lineage>
</organism>
<proteinExistence type="predicted"/>
<name>A0A212J988_9DELT</name>